<protein>
    <submittedName>
        <fullName evidence="2">TIGR02594 family protein</fullName>
    </submittedName>
</protein>
<dbReference type="InterPro" id="IPR036365">
    <property type="entry name" value="PGBD-like_sf"/>
</dbReference>
<evidence type="ECO:0000313" key="3">
    <source>
        <dbReference type="Proteomes" id="UP000254101"/>
    </source>
</evidence>
<evidence type="ECO:0000259" key="1">
    <source>
        <dbReference type="Pfam" id="PF01471"/>
    </source>
</evidence>
<organism evidence="2 3">
    <name type="scientific">Alteriqipengyuania lutimaris</name>
    <dbReference type="NCBI Taxonomy" id="1538146"/>
    <lineage>
        <taxon>Bacteria</taxon>
        <taxon>Pseudomonadati</taxon>
        <taxon>Pseudomonadota</taxon>
        <taxon>Alphaproteobacteria</taxon>
        <taxon>Sphingomonadales</taxon>
        <taxon>Erythrobacteraceae</taxon>
        <taxon>Alteriqipengyuania</taxon>
    </lineage>
</organism>
<proteinExistence type="predicted"/>
<keyword evidence="3" id="KW-1185">Reference proteome</keyword>
<comment type="caution">
    <text evidence="2">The sequence shown here is derived from an EMBL/GenBank/DDBJ whole genome shotgun (WGS) entry which is preliminary data.</text>
</comment>
<dbReference type="SUPFAM" id="SSF47090">
    <property type="entry name" value="PGBD-like"/>
    <property type="match status" value="1"/>
</dbReference>
<dbReference type="InterPro" id="IPR002477">
    <property type="entry name" value="Peptidoglycan-bd-like"/>
</dbReference>
<dbReference type="EMBL" id="QRBB01000001">
    <property type="protein sequence ID" value="RDS76992.1"/>
    <property type="molecule type" value="Genomic_DNA"/>
</dbReference>
<dbReference type="Pfam" id="PF01471">
    <property type="entry name" value="PG_binding_1"/>
    <property type="match status" value="1"/>
</dbReference>
<dbReference type="Proteomes" id="UP000254101">
    <property type="component" value="Unassembled WGS sequence"/>
</dbReference>
<gene>
    <name evidence="2" type="ORF">DL238_04800</name>
</gene>
<accession>A0A395LJ95</accession>
<dbReference type="AlphaFoldDB" id="A0A395LJ95"/>
<dbReference type="OrthoDB" id="5395100at2"/>
<evidence type="ECO:0000313" key="2">
    <source>
        <dbReference type="EMBL" id="RDS76992.1"/>
    </source>
</evidence>
<name>A0A395LJ95_9SPHN</name>
<dbReference type="Gene3D" id="1.10.101.10">
    <property type="entry name" value="PGBD-like superfamily/PGBD"/>
    <property type="match status" value="1"/>
</dbReference>
<feature type="domain" description="Peptidoglycan binding-like" evidence="1">
    <location>
        <begin position="4"/>
        <end position="55"/>
    </location>
</feature>
<sequence>MTTRDLQRALAAAGFDPGPIDGIHGPKTDAAVVAFKAAQGLRARPYVGPLTLEALGLAPDLSHDVPWMNEAAKHIGLHEHRDHGVLSRFLRSDGKALGDPRKLPWCGDFVDTCLRLTLPEEPRKDKLAQNPYLARNWMLFGKDSPPRFGAVAVFWRGSYHGISGHVGFAVAWDAARRRIKVRGGNQRNSVSDVWLDSDRMLGCRAPLTFGDLPVLPGLSSAGAAVSRNEA</sequence>
<reference evidence="2 3" key="1">
    <citation type="submission" date="2018-07" db="EMBL/GenBank/DDBJ databases">
        <title>Erythrobacter nanhaiensis sp. nov., a novel member of the genus Erythrobacter isolated from the South China Sea.</title>
        <authorList>
            <person name="Chen X."/>
            <person name="Liu J."/>
        </authorList>
    </citation>
    <scope>NUCLEOTIDE SEQUENCE [LARGE SCALE GENOMIC DNA]</scope>
    <source>
        <strain evidence="2 3">S-5</strain>
    </source>
</reference>
<dbReference type="InterPro" id="IPR036366">
    <property type="entry name" value="PGBDSf"/>
</dbReference>
<dbReference type="RefSeq" id="WP_115491215.1">
    <property type="nucleotide sequence ID" value="NZ_JACHWW010000001.1"/>
</dbReference>